<dbReference type="PANTHER" id="PTHR13696:SF52">
    <property type="entry name" value="PARA FAMILY PROTEIN CT_582"/>
    <property type="match status" value="1"/>
</dbReference>
<dbReference type="EMBL" id="BSYI01000001">
    <property type="protein sequence ID" value="GMG80914.1"/>
    <property type="molecule type" value="Genomic_DNA"/>
</dbReference>
<sequence>MLEGLGNWLATDLVRAMGNLAMLALVVGIAMRFVSYRQFEAVFEWLRARVTGPDRPDEIARAVVARQPTPSGELVEGTGLWISGPVHRPERYESRVRGARVLAVGNLKGGVGKTTVTANLAAYLAGWLEKPVLVVDLDFQGSLSSLAVRGAGWLPTPGRDSLATRLISGDVAGARLIGQTLPAAGRSEAELAGLRVVPAYYELAQAENRITVEWLLSDRTLPGNDVRYTLARVLHDPAVTEHYGAVLLDCPPRLTVAHIQALAAASHLLIPTIFDKMSAEAVVAYAFEVENLRRRICPHLAYLGVVGSVWNGDRNLTERNMYLEVQDRLRRPQIEGGLGGRLEVLPQECFLRDLVWFKSENIAYATQPYTPQTEKAWGPVEALGAHVIERMELG</sequence>
<dbReference type="PANTHER" id="PTHR13696">
    <property type="entry name" value="P-LOOP CONTAINING NUCLEOSIDE TRIPHOSPHATE HYDROLASE"/>
    <property type="match status" value="1"/>
</dbReference>
<keyword evidence="1" id="KW-0812">Transmembrane</keyword>
<evidence type="ECO:0000313" key="4">
    <source>
        <dbReference type="Proteomes" id="UP001239909"/>
    </source>
</evidence>
<dbReference type="SUPFAM" id="SSF52540">
    <property type="entry name" value="P-loop containing nucleoside triphosphate hydrolases"/>
    <property type="match status" value="1"/>
</dbReference>
<gene>
    <name evidence="3" type="ORF">LNKW23_01260</name>
</gene>
<evidence type="ECO:0000259" key="2">
    <source>
        <dbReference type="Pfam" id="PF13614"/>
    </source>
</evidence>
<evidence type="ECO:0000313" key="3">
    <source>
        <dbReference type="EMBL" id="GMG80914.1"/>
    </source>
</evidence>
<dbReference type="RefSeq" id="WP_285669538.1">
    <property type="nucleotide sequence ID" value="NZ_BSYI01000001.1"/>
</dbReference>
<organism evidence="3 4">
    <name type="scientific">Paralimibaculum aggregatum</name>
    <dbReference type="NCBI Taxonomy" id="3036245"/>
    <lineage>
        <taxon>Bacteria</taxon>
        <taxon>Pseudomonadati</taxon>
        <taxon>Pseudomonadota</taxon>
        <taxon>Alphaproteobacteria</taxon>
        <taxon>Rhodobacterales</taxon>
        <taxon>Paracoccaceae</taxon>
        <taxon>Paralimibaculum</taxon>
    </lineage>
</organism>
<dbReference type="Pfam" id="PF13614">
    <property type="entry name" value="AAA_31"/>
    <property type="match status" value="1"/>
</dbReference>
<keyword evidence="1" id="KW-1133">Transmembrane helix</keyword>
<dbReference type="InterPro" id="IPR027417">
    <property type="entry name" value="P-loop_NTPase"/>
</dbReference>
<feature type="domain" description="AAA" evidence="2">
    <location>
        <begin position="100"/>
        <end position="300"/>
    </location>
</feature>
<keyword evidence="4" id="KW-1185">Reference proteome</keyword>
<reference evidence="3 4" key="1">
    <citation type="submission" date="2023-04" db="EMBL/GenBank/DDBJ databases">
        <title>Marinoamorphus aggregata gen. nov., sp. Nov., isolate from tissue of brittle star Ophioplocus japonicus.</title>
        <authorList>
            <person name="Kawano K."/>
            <person name="Sawayama S."/>
            <person name="Nakagawa S."/>
        </authorList>
    </citation>
    <scope>NUCLEOTIDE SEQUENCE [LARGE SCALE GENOMIC DNA]</scope>
    <source>
        <strain evidence="3 4">NKW23</strain>
    </source>
</reference>
<proteinExistence type="predicted"/>
<dbReference type="Gene3D" id="3.40.50.300">
    <property type="entry name" value="P-loop containing nucleotide triphosphate hydrolases"/>
    <property type="match status" value="1"/>
</dbReference>
<name>A0ABQ6LBZ4_9RHOB</name>
<dbReference type="InterPro" id="IPR050678">
    <property type="entry name" value="DNA_Partitioning_ATPase"/>
</dbReference>
<feature type="transmembrane region" description="Helical" evidence="1">
    <location>
        <begin position="20"/>
        <end position="39"/>
    </location>
</feature>
<evidence type="ECO:0000256" key="1">
    <source>
        <dbReference type="SAM" id="Phobius"/>
    </source>
</evidence>
<dbReference type="Proteomes" id="UP001239909">
    <property type="component" value="Unassembled WGS sequence"/>
</dbReference>
<accession>A0ABQ6LBZ4</accession>
<keyword evidence="1" id="KW-0472">Membrane</keyword>
<comment type="caution">
    <text evidence="3">The sequence shown here is derived from an EMBL/GenBank/DDBJ whole genome shotgun (WGS) entry which is preliminary data.</text>
</comment>
<protein>
    <recommendedName>
        <fullName evidence="2">AAA domain-containing protein</fullName>
    </recommendedName>
</protein>
<dbReference type="CDD" id="cd02042">
    <property type="entry name" value="ParAB_family"/>
    <property type="match status" value="1"/>
</dbReference>
<dbReference type="InterPro" id="IPR025669">
    <property type="entry name" value="AAA_dom"/>
</dbReference>